<evidence type="ECO:0000313" key="9">
    <source>
        <dbReference type="EMBL" id="SJZ47354.1"/>
    </source>
</evidence>
<dbReference type="PANTHER" id="PTHR45453:SF1">
    <property type="entry name" value="PHOSPHATE REGULON SENSOR PROTEIN PHOR"/>
    <property type="match status" value="1"/>
</dbReference>
<evidence type="ECO:0000256" key="6">
    <source>
        <dbReference type="ARBA" id="ARBA00023012"/>
    </source>
</evidence>
<dbReference type="Pfam" id="PF00512">
    <property type="entry name" value="HisKA"/>
    <property type="match status" value="1"/>
</dbReference>
<dbReference type="STRING" id="180163.SAMN02745174_00657"/>
<dbReference type="FunFam" id="3.30.565.10:FF:000006">
    <property type="entry name" value="Sensor histidine kinase WalK"/>
    <property type="match status" value="1"/>
</dbReference>
<dbReference type="SUPFAM" id="SSF55874">
    <property type="entry name" value="ATPase domain of HSP90 chaperone/DNA topoisomerase II/histidine kinase"/>
    <property type="match status" value="1"/>
</dbReference>
<dbReference type="GO" id="GO:0016036">
    <property type="term" value="P:cellular response to phosphate starvation"/>
    <property type="evidence" value="ECO:0007669"/>
    <property type="project" value="TreeGrafter"/>
</dbReference>
<dbReference type="PANTHER" id="PTHR45453">
    <property type="entry name" value="PHOSPHATE REGULON SENSOR PROTEIN PHOR"/>
    <property type="match status" value="1"/>
</dbReference>
<evidence type="ECO:0000256" key="3">
    <source>
        <dbReference type="ARBA" id="ARBA00022553"/>
    </source>
</evidence>
<dbReference type="Gene3D" id="1.10.287.130">
    <property type="match status" value="1"/>
</dbReference>
<dbReference type="AlphaFoldDB" id="A0A1T4KY27"/>
<dbReference type="EMBL" id="FUWX01000005">
    <property type="protein sequence ID" value="SJZ47354.1"/>
    <property type="molecule type" value="Genomic_DNA"/>
</dbReference>
<dbReference type="GO" id="GO:0000155">
    <property type="term" value="F:phosphorelay sensor kinase activity"/>
    <property type="evidence" value="ECO:0007669"/>
    <property type="project" value="InterPro"/>
</dbReference>
<dbReference type="Pfam" id="PF02518">
    <property type="entry name" value="HATPase_c"/>
    <property type="match status" value="1"/>
</dbReference>
<dbReference type="InterPro" id="IPR003594">
    <property type="entry name" value="HATPase_dom"/>
</dbReference>
<dbReference type="PROSITE" id="PS50109">
    <property type="entry name" value="HIS_KIN"/>
    <property type="match status" value="1"/>
</dbReference>
<evidence type="ECO:0000256" key="4">
    <source>
        <dbReference type="ARBA" id="ARBA00022679"/>
    </source>
</evidence>
<dbReference type="Gene3D" id="3.30.565.10">
    <property type="entry name" value="Histidine kinase-like ATPase, C-terminal domain"/>
    <property type="match status" value="1"/>
</dbReference>
<gene>
    <name evidence="9" type="ORF">SAMN02745174_00657</name>
</gene>
<keyword evidence="3" id="KW-0597">Phosphoprotein</keyword>
<dbReference type="InterPro" id="IPR036890">
    <property type="entry name" value="HATPase_C_sf"/>
</dbReference>
<dbReference type="InterPro" id="IPR050351">
    <property type="entry name" value="BphY/WalK/GraS-like"/>
</dbReference>
<name>A0A1T4KY27_9FUSO</name>
<dbReference type="GO" id="GO:0004721">
    <property type="term" value="F:phosphoprotein phosphatase activity"/>
    <property type="evidence" value="ECO:0007669"/>
    <property type="project" value="TreeGrafter"/>
</dbReference>
<dbReference type="SUPFAM" id="SSF47384">
    <property type="entry name" value="Homodimeric domain of signal transducing histidine kinase"/>
    <property type="match status" value="1"/>
</dbReference>
<dbReference type="SMART" id="SM00388">
    <property type="entry name" value="HisKA"/>
    <property type="match status" value="1"/>
</dbReference>
<evidence type="ECO:0000256" key="2">
    <source>
        <dbReference type="ARBA" id="ARBA00012438"/>
    </source>
</evidence>
<feature type="domain" description="Histidine kinase" evidence="8">
    <location>
        <begin position="323"/>
        <end position="538"/>
    </location>
</feature>
<sequence length="538" mass="64082">MRYLSSLYEKQIKEFLKEDALIIGEMVEDYGENEYQKVFKDLKTRFNIISLNGKVIYDSQKYQERLENHGERNEIKELKNKKEFFIIRESSTLNTLMAYYSKIDKNKSGQDIIIRVSQNYGEYNRELQNILYFEVIFFMALNFMIHFFYKNYLKRDMYRKLTRIKTFLESGQDKKEVYLGDDQWILQFWRVVKEWQEENIKNIERLAREKEVLEKIIDGVESAIILLDENFKFTVRNNNLLYLFEKSKYNCIQGIKYIEIIEVIKKAQNNQNDYREEIYIQDLKKYFLISIKKLNYNREYLVTIKDITISRESAEIQRKFISNISHELKTPLTNIKGYLIALKDAPESLRNNFLNTVERNIEKMENIILDFLNMTKAESLKILNIGPIGIEKLEKQLREEVDGIVNKKNGKLEFNFEILSKDNYIKIDYEKILMVLKNLIENGFIYNSSKIPEVIVNLYEMKNTYKFIIKDNGLGIEKNKIDKIFERFYRIDKARTSNVAGTGLGLSIVKEIIDNYKGEIKIVSRENKGTIFTITIPK</sequence>
<evidence type="ECO:0000313" key="10">
    <source>
        <dbReference type="Proteomes" id="UP000191153"/>
    </source>
</evidence>
<evidence type="ECO:0000259" key="8">
    <source>
        <dbReference type="PROSITE" id="PS50109"/>
    </source>
</evidence>
<protein>
    <recommendedName>
        <fullName evidence="2">histidine kinase</fullName>
        <ecNumber evidence="2">2.7.13.3</ecNumber>
    </recommendedName>
</protein>
<dbReference type="SMART" id="SM00387">
    <property type="entry name" value="HATPase_c"/>
    <property type="match status" value="1"/>
</dbReference>
<keyword evidence="6" id="KW-0902">Two-component regulatory system</keyword>
<keyword evidence="10" id="KW-1185">Reference proteome</keyword>
<organism evidence="9 10">
    <name type="scientific">Cetobacterium ceti</name>
    <dbReference type="NCBI Taxonomy" id="180163"/>
    <lineage>
        <taxon>Bacteria</taxon>
        <taxon>Fusobacteriati</taxon>
        <taxon>Fusobacteriota</taxon>
        <taxon>Fusobacteriia</taxon>
        <taxon>Fusobacteriales</taxon>
        <taxon>Fusobacteriaceae</taxon>
        <taxon>Cetobacterium</taxon>
    </lineage>
</organism>
<keyword evidence="7" id="KW-0812">Transmembrane</keyword>
<dbReference type="InterPro" id="IPR036097">
    <property type="entry name" value="HisK_dim/P_sf"/>
</dbReference>
<dbReference type="CDD" id="cd00075">
    <property type="entry name" value="HATPase"/>
    <property type="match status" value="1"/>
</dbReference>
<dbReference type="Proteomes" id="UP000191153">
    <property type="component" value="Unassembled WGS sequence"/>
</dbReference>
<evidence type="ECO:0000256" key="7">
    <source>
        <dbReference type="SAM" id="Phobius"/>
    </source>
</evidence>
<keyword evidence="5 9" id="KW-0418">Kinase</keyword>
<dbReference type="EC" id="2.7.13.3" evidence="2"/>
<evidence type="ECO:0000256" key="5">
    <source>
        <dbReference type="ARBA" id="ARBA00022777"/>
    </source>
</evidence>
<feature type="transmembrane region" description="Helical" evidence="7">
    <location>
        <begin position="130"/>
        <end position="149"/>
    </location>
</feature>
<dbReference type="RefSeq" id="WP_143311298.1">
    <property type="nucleotide sequence ID" value="NZ_FUWX01000005.1"/>
</dbReference>
<accession>A0A1T4KY27</accession>
<dbReference type="InterPro" id="IPR003661">
    <property type="entry name" value="HisK_dim/P_dom"/>
</dbReference>
<keyword evidence="7" id="KW-0472">Membrane</keyword>
<dbReference type="PRINTS" id="PR00344">
    <property type="entry name" value="BCTRLSENSOR"/>
</dbReference>
<proteinExistence type="predicted"/>
<dbReference type="OrthoDB" id="9813151at2"/>
<dbReference type="InterPro" id="IPR005467">
    <property type="entry name" value="His_kinase_dom"/>
</dbReference>
<dbReference type="GO" id="GO:0005886">
    <property type="term" value="C:plasma membrane"/>
    <property type="evidence" value="ECO:0007669"/>
    <property type="project" value="TreeGrafter"/>
</dbReference>
<reference evidence="9 10" key="1">
    <citation type="submission" date="2017-02" db="EMBL/GenBank/DDBJ databases">
        <authorList>
            <person name="Peterson S.W."/>
        </authorList>
    </citation>
    <scope>NUCLEOTIDE SEQUENCE [LARGE SCALE GENOMIC DNA]</scope>
    <source>
        <strain evidence="9 10">ATCC 700028</strain>
    </source>
</reference>
<dbReference type="CDD" id="cd00082">
    <property type="entry name" value="HisKA"/>
    <property type="match status" value="1"/>
</dbReference>
<keyword evidence="7" id="KW-1133">Transmembrane helix</keyword>
<comment type="catalytic activity">
    <reaction evidence="1">
        <text>ATP + protein L-histidine = ADP + protein N-phospho-L-histidine.</text>
        <dbReference type="EC" id="2.7.13.3"/>
    </reaction>
</comment>
<evidence type="ECO:0000256" key="1">
    <source>
        <dbReference type="ARBA" id="ARBA00000085"/>
    </source>
</evidence>
<dbReference type="InterPro" id="IPR004358">
    <property type="entry name" value="Sig_transdc_His_kin-like_C"/>
</dbReference>
<keyword evidence="4" id="KW-0808">Transferase</keyword>